<dbReference type="InParanoid" id="E2BUN8"/>
<dbReference type="EMBL" id="GL450732">
    <property type="protein sequence ID" value="EFN80591.1"/>
    <property type="molecule type" value="Genomic_DNA"/>
</dbReference>
<evidence type="ECO:0000313" key="2">
    <source>
        <dbReference type="EMBL" id="EFN80591.1"/>
    </source>
</evidence>
<reference evidence="2 3" key="1">
    <citation type="journal article" date="2010" name="Science">
        <title>Genomic comparison of the ants Camponotus floridanus and Harpegnathos saltator.</title>
        <authorList>
            <person name="Bonasio R."/>
            <person name="Zhang G."/>
            <person name="Ye C."/>
            <person name="Mutti N.S."/>
            <person name="Fang X."/>
            <person name="Qin N."/>
            <person name="Donahue G."/>
            <person name="Yang P."/>
            <person name="Li Q."/>
            <person name="Li C."/>
            <person name="Zhang P."/>
            <person name="Huang Z."/>
            <person name="Berger S.L."/>
            <person name="Reinberg D."/>
            <person name="Wang J."/>
            <person name="Liebig J."/>
        </authorList>
    </citation>
    <scope>NUCLEOTIDE SEQUENCE [LARGE SCALE GENOMIC DNA]</scope>
    <source>
        <strain evidence="2 3">R22 G/1</strain>
    </source>
</reference>
<accession>E2BUN8</accession>
<evidence type="ECO:0000256" key="1">
    <source>
        <dbReference type="SAM" id="MobiDB-lite"/>
    </source>
</evidence>
<dbReference type="Proteomes" id="UP000008237">
    <property type="component" value="Unassembled WGS sequence"/>
</dbReference>
<feature type="compositionally biased region" description="Basic and acidic residues" evidence="1">
    <location>
        <begin position="1"/>
        <end position="11"/>
    </location>
</feature>
<proteinExistence type="predicted"/>
<feature type="compositionally biased region" description="Polar residues" evidence="1">
    <location>
        <begin position="16"/>
        <end position="40"/>
    </location>
</feature>
<evidence type="ECO:0000313" key="3">
    <source>
        <dbReference type="Proteomes" id="UP000008237"/>
    </source>
</evidence>
<dbReference type="OrthoDB" id="9939933at2759"/>
<sequence length="76" mass="7949">MGDGKEGERQPLLKNENVTYSSHGSDAFEESQSTVNTVSTIGPDELPPPYQSATQGGIMDSPVPLGGQGLCRTLIG</sequence>
<gene>
    <name evidence="2" type="ORF">EAI_05769</name>
</gene>
<name>E2BUN8_HARSA</name>
<dbReference type="AlphaFoldDB" id="E2BUN8"/>
<organism evidence="3">
    <name type="scientific">Harpegnathos saltator</name>
    <name type="common">Jerdon's jumping ant</name>
    <dbReference type="NCBI Taxonomy" id="610380"/>
    <lineage>
        <taxon>Eukaryota</taxon>
        <taxon>Metazoa</taxon>
        <taxon>Ecdysozoa</taxon>
        <taxon>Arthropoda</taxon>
        <taxon>Hexapoda</taxon>
        <taxon>Insecta</taxon>
        <taxon>Pterygota</taxon>
        <taxon>Neoptera</taxon>
        <taxon>Endopterygota</taxon>
        <taxon>Hymenoptera</taxon>
        <taxon>Apocrita</taxon>
        <taxon>Aculeata</taxon>
        <taxon>Formicoidea</taxon>
        <taxon>Formicidae</taxon>
        <taxon>Ponerinae</taxon>
        <taxon>Ponerini</taxon>
        <taxon>Harpegnathos</taxon>
    </lineage>
</organism>
<keyword evidence="3" id="KW-1185">Reference proteome</keyword>
<protein>
    <submittedName>
        <fullName evidence="2">Uncharacterized protein</fullName>
    </submittedName>
</protein>
<feature type="region of interest" description="Disordered" evidence="1">
    <location>
        <begin position="1"/>
        <end position="66"/>
    </location>
</feature>